<dbReference type="GO" id="GO:0016811">
    <property type="term" value="F:hydrolase activity, acting on carbon-nitrogen (but not peptide) bonds, in linear amides"/>
    <property type="evidence" value="ECO:0007669"/>
    <property type="project" value="TreeGrafter"/>
</dbReference>
<proteinExistence type="predicted"/>
<reference evidence="2 3" key="1">
    <citation type="submission" date="2018-06" db="EMBL/GenBank/DDBJ databases">
        <title>Pedobacter endophyticus sp. nov., an endophytic bacterium isolated from a leaf of Triticum aestivum.</title>
        <authorList>
            <person name="Zhang L."/>
        </authorList>
    </citation>
    <scope>NUCLEOTIDE SEQUENCE [LARGE SCALE GENOMIC DNA]</scope>
    <source>
        <strain evidence="2 3">CM134L-2</strain>
    </source>
</reference>
<dbReference type="PANTHER" id="PTHR12993:SF11">
    <property type="entry name" value="N-ACETYLGLUCOSAMINYL-PHOSPHATIDYLINOSITOL DE-N-ACETYLASE"/>
    <property type="match status" value="1"/>
</dbReference>
<dbReference type="RefSeq" id="WP_113648177.1">
    <property type="nucleotide sequence ID" value="NZ_QMHN01000005.1"/>
</dbReference>
<dbReference type="SUPFAM" id="SSF52317">
    <property type="entry name" value="Class I glutamine amidotransferase-like"/>
    <property type="match status" value="1"/>
</dbReference>
<dbReference type="InterPro" id="IPR003737">
    <property type="entry name" value="GlcNAc_PI_deacetylase-related"/>
</dbReference>
<dbReference type="InterPro" id="IPR024078">
    <property type="entry name" value="LmbE-like_dom_sf"/>
</dbReference>
<comment type="caution">
    <text evidence="2">The sequence shown here is derived from an EMBL/GenBank/DDBJ whole genome shotgun (WGS) entry which is preliminary data.</text>
</comment>
<dbReference type="OrthoDB" id="9759749at2"/>
<feature type="signal peptide" evidence="1">
    <location>
        <begin position="1"/>
        <end position="19"/>
    </location>
</feature>
<dbReference type="AlphaFoldDB" id="A0A443YNP3"/>
<dbReference type="Pfam" id="PF02585">
    <property type="entry name" value="PIG-L"/>
    <property type="match status" value="1"/>
</dbReference>
<evidence type="ECO:0000313" key="3">
    <source>
        <dbReference type="Proteomes" id="UP000284120"/>
    </source>
</evidence>
<gene>
    <name evidence="2" type="ORF">DPV69_14750</name>
</gene>
<dbReference type="EMBL" id="SAYW01000005">
    <property type="protein sequence ID" value="RWU05411.1"/>
    <property type="molecule type" value="Genomic_DNA"/>
</dbReference>
<accession>A0A443YNP3</accession>
<dbReference type="Gene3D" id="3.40.50.10320">
    <property type="entry name" value="LmbE-like"/>
    <property type="match status" value="1"/>
</dbReference>
<keyword evidence="1" id="KW-0732">Signal</keyword>
<protein>
    <submittedName>
        <fullName evidence="2">PIG-L family deacetylase</fullName>
    </submittedName>
</protein>
<name>A0A443YNP3_9SPHI</name>
<organism evidence="2 3">
    <name type="scientific">Pedobacter chitinilyticus</name>
    <dbReference type="NCBI Taxonomy" id="2233776"/>
    <lineage>
        <taxon>Bacteria</taxon>
        <taxon>Pseudomonadati</taxon>
        <taxon>Bacteroidota</taxon>
        <taxon>Sphingobacteriia</taxon>
        <taxon>Sphingobacteriales</taxon>
        <taxon>Sphingobacteriaceae</taxon>
        <taxon>Pedobacter</taxon>
    </lineage>
</organism>
<dbReference type="SUPFAM" id="SSF102588">
    <property type="entry name" value="LmbE-like"/>
    <property type="match status" value="1"/>
</dbReference>
<dbReference type="PANTHER" id="PTHR12993">
    <property type="entry name" value="N-ACETYLGLUCOSAMINYL-PHOSPHATIDYLINOSITOL DE-N-ACETYLASE-RELATED"/>
    <property type="match status" value="1"/>
</dbReference>
<dbReference type="Proteomes" id="UP000284120">
    <property type="component" value="Unassembled WGS sequence"/>
</dbReference>
<dbReference type="InterPro" id="IPR029062">
    <property type="entry name" value="Class_I_gatase-like"/>
</dbReference>
<keyword evidence="3" id="KW-1185">Reference proteome</keyword>
<evidence type="ECO:0000313" key="2">
    <source>
        <dbReference type="EMBL" id="RWU05411.1"/>
    </source>
</evidence>
<sequence length="807" mass="88682">MNIRRFFLAAMLLPCFLKAQVQQPNALNAAEIAQGIATLSIKGSVLYIAAHPDDENTRLLAYLAKEAKVRTAYLSLTRGDGGQNLIGNEQAELLGQIRTQELLAARNIDGAGQFFSRANDFGFSKTSAETFKIWGKEQILADAVWIIRKFRPDVIITRFPEDARAGHGHHAASAIIAREAFVAAADPKQFPEQLKKGVTVWQAKRILWNTYNFGGNNTTAPDQLKINVGVYNPLLGKNYGEIAAISRTNHKSQGFGSALQRGEAFEYFSHTAGEPAKTSLFDGINIGLSNKEVISLLAKIQQQYQLNQPAASLPDLLKLKKLAVKEQGFNQPLLDEMIAACAGLWAEAVVPEASYAVGDSIAVTVNAIYRASAPLKVRASINGKEIDLQENRLSSSRYGVKANPLDITQPYYLKKEHPIGYYVIDRQEEIGYPENPSSLTVKAMFSINDELIELNLPILYKSADPIKGELYQPLVIAPQVTASLSDQAYLFVNKQPKTIEVNLKSFTKNVSGELIPILPSGWKASPEKIDFKFSQKGDAQLAVFQVTPGAGSTAATLRLQVKTNGQTESKGFKTIRYDHIPNINLFPEATAKLEVADLKIAGKRIAYIDGAGDLVANALQQVGYQVVHLTPSQVLLNDLSAYDAIVTGVRFFNVNEEAKNIYSKLMDYVKNGGVLLEQYNVNNGLKSSTFGPYPFRLVNKRVTEEDAAITFTKPAHAALNYPNKITSKDFEGWVQERGLYFAEDIDPKYETVLRMSDTGEAASDGSLLIADYGKGKFVYTSLSFFRQLPAGVSGAYRLFANLLAKPL</sequence>
<evidence type="ECO:0000256" key="1">
    <source>
        <dbReference type="SAM" id="SignalP"/>
    </source>
</evidence>
<feature type="chain" id="PRO_5019282453" evidence="1">
    <location>
        <begin position="20"/>
        <end position="807"/>
    </location>
</feature>